<organism evidence="1 2">
    <name type="scientific">Armillaria luteobubalina</name>
    <dbReference type="NCBI Taxonomy" id="153913"/>
    <lineage>
        <taxon>Eukaryota</taxon>
        <taxon>Fungi</taxon>
        <taxon>Dikarya</taxon>
        <taxon>Basidiomycota</taxon>
        <taxon>Agaricomycotina</taxon>
        <taxon>Agaricomycetes</taxon>
        <taxon>Agaricomycetidae</taxon>
        <taxon>Agaricales</taxon>
        <taxon>Marasmiineae</taxon>
        <taxon>Physalacriaceae</taxon>
        <taxon>Armillaria</taxon>
    </lineage>
</organism>
<accession>A0AA39PX53</accession>
<dbReference type="EMBL" id="JAUEPU010000032">
    <property type="protein sequence ID" value="KAK0492031.1"/>
    <property type="molecule type" value="Genomic_DNA"/>
</dbReference>
<comment type="caution">
    <text evidence="1">The sequence shown here is derived from an EMBL/GenBank/DDBJ whole genome shotgun (WGS) entry which is preliminary data.</text>
</comment>
<evidence type="ECO:0000313" key="1">
    <source>
        <dbReference type="EMBL" id="KAK0492031.1"/>
    </source>
</evidence>
<evidence type="ECO:0008006" key="3">
    <source>
        <dbReference type="Google" id="ProtNLM"/>
    </source>
</evidence>
<dbReference type="AlphaFoldDB" id="A0AA39PX53"/>
<protein>
    <recommendedName>
        <fullName evidence="3">Heterokaryon incompatibility domain-containing protein</fullName>
    </recommendedName>
</protein>
<keyword evidence="2" id="KW-1185">Reference proteome</keyword>
<gene>
    <name evidence="1" type="ORF">EDD18DRAFT_1109434</name>
</gene>
<evidence type="ECO:0000313" key="2">
    <source>
        <dbReference type="Proteomes" id="UP001175228"/>
    </source>
</evidence>
<dbReference type="Proteomes" id="UP001175228">
    <property type="component" value="Unassembled WGS sequence"/>
</dbReference>
<reference evidence="1" key="1">
    <citation type="submission" date="2023-06" db="EMBL/GenBank/DDBJ databases">
        <authorList>
            <consortium name="Lawrence Berkeley National Laboratory"/>
            <person name="Ahrendt S."/>
            <person name="Sahu N."/>
            <person name="Indic B."/>
            <person name="Wong-Bajracharya J."/>
            <person name="Merenyi Z."/>
            <person name="Ke H.-M."/>
            <person name="Monk M."/>
            <person name="Kocsube S."/>
            <person name="Drula E."/>
            <person name="Lipzen A."/>
            <person name="Balint B."/>
            <person name="Henrissat B."/>
            <person name="Andreopoulos B."/>
            <person name="Martin F.M."/>
            <person name="Harder C.B."/>
            <person name="Rigling D."/>
            <person name="Ford K.L."/>
            <person name="Foster G.D."/>
            <person name="Pangilinan J."/>
            <person name="Papanicolaou A."/>
            <person name="Barry K."/>
            <person name="LaButti K."/>
            <person name="Viragh M."/>
            <person name="Koriabine M."/>
            <person name="Yan M."/>
            <person name="Riley R."/>
            <person name="Champramary S."/>
            <person name="Plett K.L."/>
            <person name="Tsai I.J."/>
            <person name="Slot J."/>
            <person name="Sipos G."/>
            <person name="Plett J."/>
            <person name="Nagy L.G."/>
            <person name="Grigoriev I.V."/>
        </authorList>
    </citation>
    <scope>NUCLEOTIDE SEQUENCE</scope>
    <source>
        <strain evidence="1">HWK02</strain>
    </source>
</reference>
<proteinExistence type="predicted"/>
<name>A0AA39PX53_9AGAR</name>
<sequence>MAESLKLGVHGLLHELNTTLGTSYTQNIPSLSYLLSNCITQNYDFGTVYAQFRPFWHDLTAIEDSLYTGKKKDKDMQQRALVGNSIVDIKIPPQHVWDLYSNRVVPCWVIKNKQWPKPISHAWVDETDQNNVWMPINRYEWPVPIPKGANLDLIRIEMLNLGVEYTWLDVLCLRQKGGKREDLCAEEWQLDVATIGYLYHVAEVVVWYLSGLGQPLSLKEGDLDSDWSWFRWAWTLQEIGEDQIIAGDTEDGPLHAKPIDGEGHYADKVLTRFYKQLHALDNISPDSYDIFDKITGLASCLESAKIPAYYENQSLEDAWTALVNTIIPWLRGDLFFLYPEPGNMGKKWRPSWDQVIKEPLPTKDSCEAWVGWNEKENEDWCEGYCIEKATVLGLNMGNMEDADRFGKLIIDIYGEKHIFKVTAEHYHPIPEGIYTAISAHTTLERWVIGRRLPNDRLEKVSVLTLPNPKEREKLKNLQIMTKTLNFLV</sequence>